<proteinExistence type="predicted"/>
<dbReference type="Proteomes" id="UP000828236">
    <property type="component" value="Unassembled WGS sequence"/>
</dbReference>
<dbReference type="AlphaFoldDB" id="A0A9D4P9U9"/>
<accession>A0A9D4P9U9</accession>
<sequence length="372" mass="43438">MGASVCRNLHIPVSNTVQRRHDLKGSRFEDEYRRNHKRLNIGIGNKNKKNKNKNGIKQRVQVQPIGERLAEVNSSYLNHNKSQISLDQTNGFIEELNCEYCEKNTLIGDNKSDVLNKNNHQKHRNNQQHQHHRTPLPDQRFEAITVVPNNKMNKPLVMDKIMNTPTSMLSGDDNRNDDEKMLNNQFMAISNHKFPRKKCRSLPRLDSKFNLLIQNWSDLDLLPNESEDNIENNHDENKYCEFCDYINGTDKTPTWTDLDKDVSMLMNMADRLGMMIMEKEKDKEGRVQKITNKSVIYKKEDIVEEKKISLSYLEKLNNSMDLKQKVHFLRRKRQVGISVMKTSGGKCLMDFNDGQNTYQIQMRHLVAHIENG</sequence>
<protein>
    <submittedName>
        <fullName evidence="2">Uncharacterized protein</fullName>
    </submittedName>
</protein>
<organism evidence="2">
    <name type="scientific">Dermatophagoides farinae</name>
    <name type="common">American house dust mite</name>
    <dbReference type="NCBI Taxonomy" id="6954"/>
    <lineage>
        <taxon>Eukaryota</taxon>
        <taxon>Metazoa</taxon>
        <taxon>Ecdysozoa</taxon>
        <taxon>Arthropoda</taxon>
        <taxon>Chelicerata</taxon>
        <taxon>Arachnida</taxon>
        <taxon>Acari</taxon>
        <taxon>Acariformes</taxon>
        <taxon>Sarcoptiformes</taxon>
        <taxon>Astigmata</taxon>
        <taxon>Psoroptidia</taxon>
        <taxon>Analgoidea</taxon>
        <taxon>Pyroglyphidae</taxon>
        <taxon>Dermatophagoidinae</taxon>
        <taxon>Dermatophagoides</taxon>
    </lineage>
</organism>
<gene>
    <name evidence="2" type="ORF">HUG17_2095</name>
</gene>
<reference evidence="2" key="2">
    <citation type="journal article" date="2021" name="World Allergy Organ. J.">
        <title>Chromosome-level assembly of Dermatophagoides farinae genome and transcriptome reveals two novel allergens Der f 37 and Der f 39.</title>
        <authorList>
            <person name="Chen J."/>
            <person name="Cai Z."/>
            <person name="Fan D."/>
            <person name="Hu J."/>
            <person name="Hou Y."/>
            <person name="He Y."/>
            <person name="Zhang Z."/>
            <person name="Zhao Z."/>
            <person name="Gao P."/>
            <person name="Hu W."/>
            <person name="Sun J."/>
            <person name="Li J."/>
            <person name="Ji K."/>
        </authorList>
    </citation>
    <scope>NUCLEOTIDE SEQUENCE</scope>
    <source>
        <strain evidence="2">JKM2019</strain>
    </source>
</reference>
<comment type="caution">
    <text evidence="2">The sequence shown here is derived from an EMBL/GenBank/DDBJ whole genome shotgun (WGS) entry which is preliminary data.</text>
</comment>
<reference evidence="2" key="1">
    <citation type="submission" date="2020-06" db="EMBL/GenBank/DDBJ databases">
        <authorList>
            <person name="Ji K."/>
            <person name="Li J."/>
        </authorList>
    </citation>
    <scope>NUCLEOTIDE SEQUENCE</scope>
    <source>
        <strain evidence="2">JKM2019</strain>
        <tissue evidence="2">Whole body</tissue>
    </source>
</reference>
<evidence type="ECO:0000256" key="1">
    <source>
        <dbReference type="SAM" id="MobiDB-lite"/>
    </source>
</evidence>
<feature type="compositionally biased region" description="Basic residues" evidence="1">
    <location>
        <begin position="119"/>
        <end position="134"/>
    </location>
</feature>
<evidence type="ECO:0000313" key="2">
    <source>
        <dbReference type="EMBL" id="KAH7646557.1"/>
    </source>
</evidence>
<name>A0A9D4P9U9_DERFA</name>
<feature type="region of interest" description="Disordered" evidence="1">
    <location>
        <begin position="113"/>
        <end position="136"/>
    </location>
</feature>
<dbReference type="EMBL" id="SDOV01000001">
    <property type="protein sequence ID" value="KAH7646557.1"/>
    <property type="molecule type" value="Genomic_DNA"/>
</dbReference>